<dbReference type="SUPFAM" id="SSF51735">
    <property type="entry name" value="NAD(P)-binding Rossmann-fold domains"/>
    <property type="match status" value="1"/>
</dbReference>
<sequence length="247" mass="26896">MASDARVAVVTGGNSGMGMSLVRDLVARGWKVAVADIKENKEFADELGESASFHQCNVADYDSQANMFSEVWGEYGRIDALCANAGIVDRRVPPKPDLLCTDVDYKGVVYGTQLAIHFMRKNAVAGGKIVVVNFVRATARILKMKENITINAVCPGIVRTAIIPQKMVDAVSPECLTPQSTIVSAYKRFLDDDTLFGKVVECSADKQLFLETPKLANGSVSQRAVTVWDPLFEMIHKERSGLPDAIP</sequence>
<dbReference type="GO" id="GO:0016491">
    <property type="term" value="F:oxidoreductase activity"/>
    <property type="evidence" value="ECO:0007669"/>
    <property type="project" value="UniProtKB-KW"/>
</dbReference>
<dbReference type="Gene3D" id="3.40.50.720">
    <property type="entry name" value="NAD(P)-binding Rossmann-like Domain"/>
    <property type="match status" value="1"/>
</dbReference>
<dbReference type="Proteomes" id="UP000799440">
    <property type="component" value="Unassembled WGS sequence"/>
</dbReference>
<dbReference type="GO" id="GO:0005737">
    <property type="term" value="C:cytoplasm"/>
    <property type="evidence" value="ECO:0007669"/>
    <property type="project" value="TreeGrafter"/>
</dbReference>
<evidence type="ECO:0000313" key="3">
    <source>
        <dbReference type="EMBL" id="KAF2751695.1"/>
    </source>
</evidence>
<dbReference type="OrthoDB" id="5371740at2759"/>
<comment type="similarity">
    <text evidence="1">Belongs to the short-chain dehydrogenases/reductases (SDR) family.</text>
</comment>
<proteinExistence type="inferred from homology"/>
<name>A0A6A6VMC9_9PLEO</name>
<keyword evidence="2" id="KW-0560">Oxidoreductase</keyword>
<gene>
    <name evidence="3" type="ORF">M011DRAFT_516198</name>
</gene>
<reference evidence="3" key="1">
    <citation type="journal article" date="2020" name="Stud. Mycol.">
        <title>101 Dothideomycetes genomes: a test case for predicting lifestyles and emergence of pathogens.</title>
        <authorList>
            <person name="Haridas S."/>
            <person name="Albert R."/>
            <person name="Binder M."/>
            <person name="Bloem J."/>
            <person name="Labutti K."/>
            <person name="Salamov A."/>
            <person name="Andreopoulos B."/>
            <person name="Baker S."/>
            <person name="Barry K."/>
            <person name="Bills G."/>
            <person name="Bluhm B."/>
            <person name="Cannon C."/>
            <person name="Castanera R."/>
            <person name="Culley D."/>
            <person name="Daum C."/>
            <person name="Ezra D."/>
            <person name="Gonzalez J."/>
            <person name="Henrissat B."/>
            <person name="Kuo A."/>
            <person name="Liang C."/>
            <person name="Lipzen A."/>
            <person name="Lutzoni F."/>
            <person name="Magnuson J."/>
            <person name="Mondo S."/>
            <person name="Nolan M."/>
            <person name="Ohm R."/>
            <person name="Pangilinan J."/>
            <person name="Park H.-J."/>
            <person name="Ramirez L."/>
            <person name="Alfaro M."/>
            <person name="Sun H."/>
            <person name="Tritt A."/>
            <person name="Yoshinaga Y."/>
            <person name="Zwiers L.-H."/>
            <person name="Turgeon B."/>
            <person name="Goodwin S."/>
            <person name="Spatafora J."/>
            <person name="Crous P."/>
            <person name="Grigoriev I."/>
        </authorList>
    </citation>
    <scope>NUCLEOTIDE SEQUENCE</scope>
    <source>
        <strain evidence="3">CBS 119925</strain>
    </source>
</reference>
<evidence type="ECO:0000313" key="4">
    <source>
        <dbReference type="Proteomes" id="UP000799440"/>
    </source>
</evidence>
<dbReference type="Pfam" id="PF00106">
    <property type="entry name" value="adh_short"/>
    <property type="match status" value="1"/>
</dbReference>
<dbReference type="PANTHER" id="PTHR44229">
    <property type="entry name" value="15-HYDROXYPROSTAGLANDIN DEHYDROGENASE [NAD(+)]"/>
    <property type="match status" value="1"/>
</dbReference>
<dbReference type="InterPro" id="IPR036291">
    <property type="entry name" value="NAD(P)-bd_dom_sf"/>
</dbReference>
<dbReference type="PRINTS" id="PR00081">
    <property type="entry name" value="GDHRDH"/>
</dbReference>
<dbReference type="PANTHER" id="PTHR44229:SF4">
    <property type="entry name" value="15-HYDROXYPROSTAGLANDIN DEHYDROGENASE [NAD(+)]"/>
    <property type="match status" value="1"/>
</dbReference>
<dbReference type="AlphaFoldDB" id="A0A6A6VMC9"/>
<protein>
    <submittedName>
        <fullName evidence="3">15-hydroxyprostaglandin dehydrogenase</fullName>
    </submittedName>
</protein>
<dbReference type="EMBL" id="MU006561">
    <property type="protein sequence ID" value="KAF2751695.1"/>
    <property type="molecule type" value="Genomic_DNA"/>
</dbReference>
<keyword evidence="4" id="KW-1185">Reference proteome</keyword>
<dbReference type="InterPro" id="IPR002347">
    <property type="entry name" value="SDR_fam"/>
</dbReference>
<organism evidence="3 4">
    <name type="scientific">Sporormia fimetaria CBS 119925</name>
    <dbReference type="NCBI Taxonomy" id="1340428"/>
    <lineage>
        <taxon>Eukaryota</taxon>
        <taxon>Fungi</taxon>
        <taxon>Dikarya</taxon>
        <taxon>Ascomycota</taxon>
        <taxon>Pezizomycotina</taxon>
        <taxon>Dothideomycetes</taxon>
        <taxon>Pleosporomycetidae</taxon>
        <taxon>Pleosporales</taxon>
        <taxon>Sporormiaceae</taxon>
        <taxon>Sporormia</taxon>
    </lineage>
</organism>
<evidence type="ECO:0000256" key="2">
    <source>
        <dbReference type="ARBA" id="ARBA00023002"/>
    </source>
</evidence>
<accession>A0A6A6VMC9</accession>
<evidence type="ECO:0000256" key="1">
    <source>
        <dbReference type="ARBA" id="ARBA00006484"/>
    </source>
</evidence>